<dbReference type="CDD" id="cd04333">
    <property type="entry name" value="ProX_deacylase"/>
    <property type="match status" value="1"/>
</dbReference>
<reference evidence="2 3" key="1">
    <citation type="submission" date="2020-10" db="EMBL/GenBank/DDBJ databases">
        <title>ChiBAC.</title>
        <authorList>
            <person name="Zenner C."/>
            <person name="Hitch T.C.A."/>
            <person name="Clavel T."/>
        </authorList>
    </citation>
    <scope>NUCLEOTIDE SEQUENCE [LARGE SCALE GENOMIC DNA]</scope>
    <source>
        <strain evidence="2 3">DSM 109015</strain>
    </source>
</reference>
<dbReference type="Proteomes" id="UP000768567">
    <property type="component" value="Unassembled WGS sequence"/>
</dbReference>
<feature type="domain" description="YbaK/aminoacyl-tRNA synthetase-associated" evidence="1">
    <location>
        <begin position="26"/>
        <end position="140"/>
    </location>
</feature>
<dbReference type="InterPro" id="IPR036754">
    <property type="entry name" value="YbaK/aa-tRNA-synt-asso_dom_sf"/>
</dbReference>
<gene>
    <name evidence="2" type="ORF">INF35_10075</name>
</gene>
<proteinExistence type="predicted"/>
<dbReference type="RefSeq" id="WP_193502077.1">
    <property type="nucleotide sequence ID" value="NZ_JADCKC010000003.1"/>
</dbReference>
<evidence type="ECO:0000313" key="2">
    <source>
        <dbReference type="EMBL" id="MBE5038130.1"/>
    </source>
</evidence>
<dbReference type="PANTHER" id="PTHR30411">
    <property type="entry name" value="CYTOPLASMIC PROTEIN"/>
    <property type="match status" value="1"/>
</dbReference>
<dbReference type="Gene3D" id="3.90.960.10">
    <property type="entry name" value="YbaK/aminoacyl-tRNA synthetase-associated domain"/>
    <property type="match status" value="1"/>
</dbReference>
<dbReference type="PANTHER" id="PTHR30411:SF1">
    <property type="entry name" value="CYTOPLASMIC PROTEIN"/>
    <property type="match status" value="1"/>
</dbReference>
<name>A0ABR9R4Z7_9FIRM</name>
<organism evidence="2 3">
    <name type="scientific">Gemmiger gallinarum</name>
    <dbReference type="NCBI Taxonomy" id="2779354"/>
    <lineage>
        <taxon>Bacteria</taxon>
        <taxon>Bacillati</taxon>
        <taxon>Bacillota</taxon>
        <taxon>Clostridia</taxon>
        <taxon>Eubacteriales</taxon>
        <taxon>Gemmiger</taxon>
    </lineage>
</organism>
<dbReference type="EMBL" id="JADCKC010000003">
    <property type="protein sequence ID" value="MBE5038130.1"/>
    <property type="molecule type" value="Genomic_DNA"/>
</dbReference>
<accession>A0ABR9R4Z7</accession>
<dbReference type="SUPFAM" id="SSF55826">
    <property type="entry name" value="YbaK/ProRS associated domain"/>
    <property type="match status" value="1"/>
</dbReference>
<dbReference type="InterPro" id="IPR007214">
    <property type="entry name" value="YbaK/aa-tRNA-synth-assoc-dom"/>
</dbReference>
<dbReference type="Pfam" id="PF04073">
    <property type="entry name" value="tRNA_edit"/>
    <property type="match status" value="1"/>
</dbReference>
<keyword evidence="3" id="KW-1185">Reference proteome</keyword>
<comment type="caution">
    <text evidence="2">The sequence shown here is derived from an EMBL/GenBank/DDBJ whole genome shotgun (WGS) entry which is preliminary data.</text>
</comment>
<sequence>MSIERVRAYLSEKGLADRVMEFDASSATVAQAAADLGCEEARIAKTMAFLVDGHAILIVMAGDGKVDNPRYKAQFHAKAAMIRPDDLVEKVGHPMGGVCPFAILPDARVYLDESLKRFDIVYPAAGTASSAVRLTVPELESAVEHFSGWVDVAKGWRPEA</sequence>
<evidence type="ECO:0000259" key="1">
    <source>
        <dbReference type="Pfam" id="PF04073"/>
    </source>
</evidence>
<protein>
    <submittedName>
        <fullName evidence="2">YbaK/EbsC family protein</fullName>
    </submittedName>
</protein>
<evidence type="ECO:0000313" key="3">
    <source>
        <dbReference type="Proteomes" id="UP000768567"/>
    </source>
</evidence>